<dbReference type="InterPro" id="IPR047757">
    <property type="entry name" value="AfsA-like"/>
</dbReference>
<keyword evidence="3" id="KW-1185">Reference proteome</keyword>
<organism evidence="2 3">
    <name type="scientific">Streptomyces beihaiensis</name>
    <dbReference type="NCBI Taxonomy" id="2984495"/>
    <lineage>
        <taxon>Bacteria</taxon>
        <taxon>Bacillati</taxon>
        <taxon>Actinomycetota</taxon>
        <taxon>Actinomycetes</taxon>
        <taxon>Kitasatosporales</taxon>
        <taxon>Streptomycetaceae</taxon>
        <taxon>Streptomyces</taxon>
    </lineage>
</organism>
<dbReference type="RefSeq" id="WP_266604791.1">
    <property type="nucleotide sequence ID" value="NZ_JAPHNL010000318.1"/>
</dbReference>
<evidence type="ECO:0000313" key="3">
    <source>
        <dbReference type="Proteomes" id="UP001163064"/>
    </source>
</evidence>
<name>A0ABT3U647_9ACTN</name>
<proteinExistence type="predicted"/>
<protein>
    <submittedName>
        <fullName evidence="2">ScbA/BarX family gamma-butyrolactone biosynthesis protein</fullName>
    </submittedName>
</protein>
<feature type="domain" description="A-factor biosynthesis hotdog" evidence="1">
    <location>
        <begin position="197"/>
        <end position="310"/>
    </location>
</feature>
<dbReference type="InterPro" id="IPR005509">
    <property type="entry name" value="AfsA_hotdog_dom"/>
</dbReference>
<sequence length="321" mass="35155">MSALIQADRPTAGGHVPPEPELFEQTVRRSVVHRAAVSEVLLTGFRPNVGETYRFGVQWPRGHSYYGAVAGRWHDPMIFAESIRQVGFYLAHEVLDVPYGTHFISDTTSFRMAEEGCRLAVGPAHVLLEATLTKVARRREAVTAYAYEVTARRDGRIVGTGRMSAQLLPKRIYQRLRGAHLTARPALTVPAPVNPRLVGRSAAFDVVLAEGPEDRTHVLRIDGSHPVLFDHPVDHVPGMVLLEAARQSALAGLERPDGLLVSADASFTKYVEFDEPCLITHAPPVPEGDGCHRLDVRFQQAGAPVGRCDVVIRDGAARCGR</sequence>
<dbReference type="EMBL" id="JAPHNL010000318">
    <property type="protein sequence ID" value="MCX3063658.1"/>
    <property type="molecule type" value="Genomic_DNA"/>
</dbReference>
<dbReference type="Proteomes" id="UP001163064">
    <property type="component" value="Unassembled WGS sequence"/>
</dbReference>
<dbReference type="Pfam" id="PF03756">
    <property type="entry name" value="AfsA"/>
    <property type="match status" value="2"/>
</dbReference>
<gene>
    <name evidence="2" type="ORF">OFY01_28625</name>
</gene>
<feature type="domain" description="A-factor biosynthesis hotdog" evidence="1">
    <location>
        <begin position="32"/>
        <end position="165"/>
    </location>
</feature>
<comment type="caution">
    <text evidence="2">The sequence shown here is derived from an EMBL/GenBank/DDBJ whole genome shotgun (WGS) entry which is preliminary data.</text>
</comment>
<accession>A0ABT3U647</accession>
<evidence type="ECO:0000259" key="1">
    <source>
        <dbReference type="Pfam" id="PF03756"/>
    </source>
</evidence>
<dbReference type="NCBIfam" id="NF041195">
    <property type="entry name" value="ScbA_BarX_GamBu"/>
    <property type="match status" value="1"/>
</dbReference>
<evidence type="ECO:0000313" key="2">
    <source>
        <dbReference type="EMBL" id="MCX3063658.1"/>
    </source>
</evidence>
<reference evidence="2" key="1">
    <citation type="submission" date="2022-10" db="EMBL/GenBank/DDBJ databases">
        <title>Streptomyces beihaiensis sp. nov., a chitin degrading actinobacterium, isolated from shrimp pond soil.</title>
        <authorList>
            <person name="Xie J."/>
            <person name="Shen N."/>
        </authorList>
    </citation>
    <scope>NUCLEOTIDE SEQUENCE</scope>
    <source>
        <strain evidence="2">GXMU-J5</strain>
    </source>
</reference>